<comment type="caution">
    <text evidence="1">The sequence shown here is derived from an EMBL/GenBank/DDBJ whole genome shotgun (WGS) entry which is preliminary data.</text>
</comment>
<keyword evidence="2" id="KW-1185">Reference proteome</keyword>
<organism evidence="1 2">
    <name type="scientific">Enterobacter agglomerans</name>
    <name type="common">Erwinia herbicola</name>
    <name type="synonym">Pantoea agglomerans</name>
    <dbReference type="NCBI Taxonomy" id="549"/>
    <lineage>
        <taxon>Bacteria</taxon>
        <taxon>Pseudomonadati</taxon>
        <taxon>Pseudomonadota</taxon>
        <taxon>Gammaproteobacteria</taxon>
        <taxon>Enterobacterales</taxon>
        <taxon>Erwiniaceae</taxon>
        <taxon>Pantoea</taxon>
        <taxon>Pantoea agglomerans group</taxon>
    </lineage>
</organism>
<dbReference type="Proteomes" id="UP000610459">
    <property type="component" value="Unassembled WGS sequence"/>
</dbReference>
<evidence type="ECO:0000313" key="2">
    <source>
        <dbReference type="Proteomes" id="UP000610459"/>
    </source>
</evidence>
<reference evidence="1 2" key="1">
    <citation type="journal article" date="2020" name="FEMS Microbiol. Ecol.">
        <title>Temporal dynamics of bacterial communities during seed development and maturation.</title>
        <authorList>
            <person name="Chesneau G."/>
            <person name="Torres-Cortes G."/>
            <person name="Briand M."/>
            <person name="Darrasse A."/>
            <person name="Preveaux A."/>
            <person name="Marais C."/>
            <person name="Jacques M.A."/>
            <person name="Shade A."/>
            <person name="Barret M."/>
        </authorList>
    </citation>
    <scope>NUCLEOTIDE SEQUENCE [LARGE SCALE GENOMIC DNA]</scope>
    <source>
        <strain evidence="1 2">CFBP13709</strain>
    </source>
</reference>
<evidence type="ECO:0000313" key="1">
    <source>
        <dbReference type="EMBL" id="MBD8124848.1"/>
    </source>
</evidence>
<gene>
    <name evidence="1" type="ORF">IFT41_01760</name>
</gene>
<protein>
    <submittedName>
        <fullName evidence="1">VOC family protein</fullName>
    </submittedName>
</protein>
<sequence length="137" mass="15570">MLPAIVMSHSFWRERLMIPNLIILYVDNPIVSSGFYQKLFNTEPDVMLPTWVAFSFNNGLNLGLWSTTASDFISCGVGSRTELSFMVKDIQEVDVLYQQWSESGVQIEQEPKHAVFGKTFVALDPDGHRIRVCIPDE</sequence>
<accession>A0ACC5PIK6</accession>
<dbReference type="EMBL" id="JACYNR010000001">
    <property type="protein sequence ID" value="MBD8124848.1"/>
    <property type="molecule type" value="Genomic_DNA"/>
</dbReference>
<proteinExistence type="predicted"/>
<name>A0ACC5PIK6_ENTAG</name>